<reference evidence="1 2" key="1">
    <citation type="journal article" date="2024" name="Nat. Commun.">
        <title>Phylogenomics reveals the evolutionary origins of lichenization in chlorophyte algae.</title>
        <authorList>
            <person name="Puginier C."/>
            <person name="Libourel C."/>
            <person name="Otte J."/>
            <person name="Skaloud P."/>
            <person name="Haon M."/>
            <person name="Grisel S."/>
            <person name="Petersen M."/>
            <person name="Berrin J.G."/>
            <person name="Delaux P.M."/>
            <person name="Dal Grande F."/>
            <person name="Keller J."/>
        </authorList>
    </citation>
    <scope>NUCLEOTIDE SEQUENCE [LARGE SCALE GENOMIC DNA]</scope>
    <source>
        <strain evidence="1 2">SAG 2145</strain>
    </source>
</reference>
<keyword evidence="2" id="KW-1185">Reference proteome</keyword>
<gene>
    <name evidence="1" type="ORF">WJX74_005487</name>
</gene>
<dbReference type="AlphaFoldDB" id="A0AAW1RGD1"/>
<dbReference type="EMBL" id="JALJOS010000012">
    <property type="protein sequence ID" value="KAK9832292.1"/>
    <property type="molecule type" value="Genomic_DNA"/>
</dbReference>
<name>A0AAW1RGD1_9CHLO</name>
<evidence type="ECO:0000313" key="2">
    <source>
        <dbReference type="Proteomes" id="UP001438707"/>
    </source>
</evidence>
<accession>A0AAW1RGD1</accession>
<dbReference type="Proteomes" id="UP001438707">
    <property type="component" value="Unassembled WGS sequence"/>
</dbReference>
<comment type="caution">
    <text evidence="1">The sequence shown here is derived from an EMBL/GenBank/DDBJ whole genome shotgun (WGS) entry which is preliminary data.</text>
</comment>
<protein>
    <submittedName>
        <fullName evidence="1">Uncharacterized protein</fullName>
    </submittedName>
</protein>
<organism evidence="1 2">
    <name type="scientific">Apatococcus lobatus</name>
    <dbReference type="NCBI Taxonomy" id="904363"/>
    <lineage>
        <taxon>Eukaryota</taxon>
        <taxon>Viridiplantae</taxon>
        <taxon>Chlorophyta</taxon>
        <taxon>core chlorophytes</taxon>
        <taxon>Trebouxiophyceae</taxon>
        <taxon>Chlorellales</taxon>
        <taxon>Chlorellaceae</taxon>
        <taxon>Apatococcus</taxon>
    </lineage>
</organism>
<sequence>MPAPSHAGVDGCQACNIEGLDLPLLAQPDVVMSAAAKGKLLGQGNYVVTYGAVQAVVIDRTEAALKQVTVPQTNQELVDSQLALARMEAEADMLALLSSAPS</sequence>
<proteinExistence type="predicted"/>
<evidence type="ECO:0000313" key="1">
    <source>
        <dbReference type="EMBL" id="KAK9832292.1"/>
    </source>
</evidence>